<comment type="cofactor">
    <cofactor evidence="1">
        <name>pyruvate</name>
        <dbReference type="ChEBI" id="CHEBI:15361"/>
    </cofactor>
</comment>
<evidence type="ECO:0000313" key="14">
    <source>
        <dbReference type="Proteomes" id="UP001646157"/>
    </source>
</evidence>
<dbReference type="PANTHER" id="PTHR10067:SF6">
    <property type="entry name" value="PHOSPHATIDYLSERINE DECARBOXYLASE PROENZYME, MITOCHONDRIAL"/>
    <property type="match status" value="1"/>
</dbReference>
<dbReference type="EMBL" id="JAFBDZ010000001">
    <property type="protein sequence ID" value="MBM7584761.1"/>
    <property type="molecule type" value="Genomic_DNA"/>
</dbReference>
<dbReference type="NCBIfam" id="TIGR00163">
    <property type="entry name" value="PS_decarb"/>
    <property type="match status" value="1"/>
</dbReference>
<evidence type="ECO:0000256" key="5">
    <source>
        <dbReference type="ARBA" id="ARBA00022793"/>
    </source>
</evidence>
<keyword evidence="9 13" id="KW-0456">Lyase</keyword>
<keyword evidence="5" id="KW-0210">Decarboxylase</keyword>
<proteinExistence type="predicted"/>
<evidence type="ECO:0000256" key="4">
    <source>
        <dbReference type="ARBA" id="ARBA00022516"/>
    </source>
</evidence>
<name>A0ABS2NA75_9BACI</name>
<keyword evidence="11" id="KW-0670">Pyruvate</keyword>
<gene>
    <name evidence="13" type="ORF">JOC86_001298</name>
</gene>
<evidence type="ECO:0000256" key="8">
    <source>
        <dbReference type="ARBA" id="ARBA00023209"/>
    </source>
</evidence>
<dbReference type="PANTHER" id="PTHR10067">
    <property type="entry name" value="PHOSPHATIDYLSERINE DECARBOXYLASE"/>
    <property type="match status" value="1"/>
</dbReference>
<dbReference type="NCBIfam" id="NF002853">
    <property type="entry name" value="PRK03140.1"/>
    <property type="match status" value="1"/>
</dbReference>
<accession>A0ABS2NA75</accession>
<dbReference type="EC" id="4.1.1.65" evidence="3"/>
<evidence type="ECO:0000256" key="12">
    <source>
        <dbReference type="ARBA" id="ARBA00024326"/>
    </source>
</evidence>
<evidence type="ECO:0000256" key="10">
    <source>
        <dbReference type="ARBA" id="ARBA00023264"/>
    </source>
</evidence>
<keyword evidence="8" id="KW-0594">Phospholipid biosynthesis</keyword>
<dbReference type="InterPro" id="IPR003817">
    <property type="entry name" value="PS_Dcarbxylase"/>
</dbReference>
<comment type="pathway">
    <text evidence="2">Lipid metabolism.</text>
</comment>
<dbReference type="Proteomes" id="UP001646157">
    <property type="component" value="Unassembled WGS sequence"/>
</dbReference>
<keyword evidence="4" id="KW-0444">Lipid biosynthesis</keyword>
<evidence type="ECO:0000256" key="7">
    <source>
        <dbReference type="ARBA" id="ARBA00023145"/>
    </source>
</evidence>
<dbReference type="InterPro" id="IPR033177">
    <property type="entry name" value="PSD-B"/>
</dbReference>
<keyword evidence="7" id="KW-0865">Zymogen</keyword>
<evidence type="ECO:0000256" key="2">
    <source>
        <dbReference type="ARBA" id="ARBA00005189"/>
    </source>
</evidence>
<evidence type="ECO:0000256" key="1">
    <source>
        <dbReference type="ARBA" id="ARBA00001928"/>
    </source>
</evidence>
<organism evidence="13 14">
    <name type="scientific">Rossellomorea pakistanensis</name>
    <dbReference type="NCBI Taxonomy" id="992288"/>
    <lineage>
        <taxon>Bacteria</taxon>
        <taxon>Bacillati</taxon>
        <taxon>Bacillota</taxon>
        <taxon>Bacilli</taxon>
        <taxon>Bacillales</taxon>
        <taxon>Bacillaceae</taxon>
        <taxon>Rossellomorea</taxon>
    </lineage>
</organism>
<evidence type="ECO:0000256" key="6">
    <source>
        <dbReference type="ARBA" id="ARBA00023098"/>
    </source>
</evidence>
<dbReference type="RefSeq" id="WP_205169118.1">
    <property type="nucleotide sequence ID" value="NZ_JAFBDZ010000001.1"/>
</dbReference>
<evidence type="ECO:0000313" key="13">
    <source>
        <dbReference type="EMBL" id="MBM7584761.1"/>
    </source>
</evidence>
<reference evidence="13 14" key="1">
    <citation type="submission" date="2021-01" db="EMBL/GenBank/DDBJ databases">
        <title>Genomic Encyclopedia of Type Strains, Phase IV (KMG-IV): sequencing the most valuable type-strain genomes for metagenomic binning, comparative biology and taxonomic classification.</title>
        <authorList>
            <person name="Goeker M."/>
        </authorList>
    </citation>
    <scope>NUCLEOTIDE SEQUENCE [LARGE SCALE GENOMIC DNA]</scope>
    <source>
        <strain evidence="13 14">DSM 24834</strain>
    </source>
</reference>
<dbReference type="GO" id="GO:0004609">
    <property type="term" value="F:phosphatidylserine decarboxylase activity"/>
    <property type="evidence" value="ECO:0007669"/>
    <property type="project" value="UniProtKB-EC"/>
</dbReference>
<comment type="pathway">
    <text evidence="12">Phospholipid metabolism; phosphatidylethanolamine biosynthesis.</text>
</comment>
<keyword evidence="10" id="KW-1208">Phospholipid metabolism</keyword>
<evidence type="ECO:0000256" key="9">
    <source>
        <dbReference type="ARBA" id="ARBA00023239"/>
    </source>
</evidence>
<evidence type="ECO:0000256" key="11">
    <source>
        <dbReference type="ARBA" id="ARBA00023317"/>
    </source>
</evidence>
<protein>
    <recommendedName>
        <fullName evidence="3">phosphatidylserine decarboxylase</fullName>
        <ecNumber evidence="3">4.1.1.65</ecNumber>
    </recommendedName>
</protein>
<evidence type="ECO:0000256" key="3">
    <source>
        <dbReference type="ARBA" id="ARBA00012243"/>
    </source>
</evidence>
<comment type="caution">
    <text evidence="13">The sequence shown here is derived from an EMBL/GenBank/DDBJ whole genome shotgun (WGS) entry which is preliminary data.</text>
</comment>
<keyword evidence="6" id="KW-0443">Lipid metabolism</keyword>
<keyword evidence="14" id="KW-1185">Reference proteome</keyword>
<dbReference type="Pfam" id="PF02666">
    <property type="entry name" value="PS_Dcarbxylase"/>
    <property type="match status" value="1"/>
</dbReference>
<sequence>MKKALYQFLIELTNKRWSSILLKKFVQSRLSQKCIPSYMKVYEIDSNEIEHEISYYPSLHEFFTRRLREGVREIQGGEKQFVSPVDGTLAEAGTVTPNLMMQVKGKDYSIQEMLGNEEIAKKYVGGSFLVLYLSPANYHRIHSPIKAAVEKRWELGLHSYPVNEYGLKYGRETLSKNYRSITELKHKGGDMLLVKVGAMFVNSIHYTNDHHHWNKGDEIGYFTFGSTVILFFEKGTFHFNDDLSVPTPIKMGKIIGQMKRG</sequence>